<evidence type="ECO:0000256" key="2">
    <source>
        <dbReference type="SAM" id="Phobius"/>
    </source>
</evidence>
<gene>
    <name evidence="3" type="ORF">PHYBOEH_002971</name>
</gene>
<dbReference type="AlphaFoldDB" id="A0A8T1X9W5"/>
<organism evidence="3 4">
    <name type="scientific">Phytophthora boehmeriae</name>
    <dbReference type="NCBI Taxonomy" id="109152"/>
    <lineage>
        <taxon>Eukaryota</taxon>
        <taxon>Sar</taxon>
        <taxon>Stramenopiles</taxon>
        <taxon>Oomycota</taxon>
        <taxon>Peronosporomycetes</taxon>
        <taxon>Peronosporales</taxon>
        <taxon>Peronosporaceae</taxon>
        <taxon>Phytophthora</taxon>
    </lineage>
</organism>
<keyword evidence="2" id="KW-1133">Transmembrane helix</keyword>
<dbReference type="Proteomes" id="UP000693981">
    <property type="component" value="Unassembled WGS sequence"/>
</dbReference>
<feature type="transmembrane region" description="Helical" evidence="2">
    <location>
        <begin position="143"/>
        <end position="162"/>
    </location>
</feature>
<evidence type="ECO:0008006" key="5">
    <source>
        <dbReference type="Google" id="ProtNLM"/>
    </source>
</evidence>
<proteinExistence type="predicted"/>
<reference evidence="3" key="1">
    <citation type="submission" date="2021-02" db="EMBL/GenBank/DDBJ databases">
        <authorList>
            <person name="Palmer J.M."/>
        </authorList>
    </citation>
    <scope>NUCLEOTIDE SEQUENCE</scope>
    <source>
        <strain evidence="3">SCRP23</strain>
    </source>
</reference>
<feature type="region of interest" description="Disordered" evidence="1">
    <location>
        <begin position="28"/>
        <end position="77"/>
    </location>
</feature>
<evidence type="ECO:0000256" key="1">
    <source>
        <dbReference type="SAM" id="MobiDB-lite"/>
    </source>
</evidence>
<evidence type="ECO:0000313" key="3">
    <source>
        <dbReference type="EMBL" id="KAG7401088.1"/>
    </source>
</evidence>
<keyword evidence="2" id="KW-0472">Membrane</keyword>
<keyword evidence="2" id="KW-0812">Transmembrane</keyword>
<comment type="caution">
    <text evidence="3">The sequence shown here is derived from an EMBL/GenBank/DDBJ whole genome shotgun (WGS) entry which is preliminary data.</text>
</comment>
<evidence type="ECO:0000313" key="4">
    <source>
        <dbReference type="Proteomes" id="UP000693981"/>
    </source>
</evidence>
<dbReference type="EMBL" id="JAGDFL010000018">
    <property type="protein sequence ID" value="KAG7401088.1"/>
    <property type="molecule type" value="Genomic_DNA"/>
</dbReference>
<name>A0A8T1X9W5_9STRA</name>
<dbReference type="OrthoDB" id="124583at2759"/>
<accession>A0A8T1X9W5</accession>
<protein>
    <recommendedName>
        <fullName evidence="5">Transmembrane protein</fullName>
    </recommendedName>
</protein>
<keyword evidence="4" id="KW-1185">Reference proteome</keyword>
<feature type="compositionally biased region" description="Acidic residues" evidence="1">
    <location>
        <begin position="35"/>
        <end position="46"/>
    </location>
</feature>
<sequence>MDIVWGRFQSAYPRKSFGLMDDDVRKLSQPLMSDSGDDSDSQDEEMGGLLQPRDFRPQFEEGAAARRKRRRRKEDEDLGEVFRRSTVRVEPLKLLRSVGKWMVSLSTVGGLVASSGSPLPSSLSTQMLPHRRRESLEEASDRALALMAVLTLGFCVLLLLVVHSQSV</sequence>